<organism evidence="2 3">
    <name type="scientific">Streptomyces kunmingensis</name>
    <dbReference type="NCBI Taxonomy" id="68225"/>
    <lineage>
        <taxon>Bacteria</taxon>
        <taxon>Bacillati</taxon>
        <taxon>Actinomycetota</taxon>
        <taxon>Actinomycetes</taxon>
        <taxon>Kitasatosporales</taxon>
        <taxon>Streptomycetaceae</taxon>
        <taxon>Streptomyces</taxon>
    </lineage>
</organism>
<evidence type="ECO:0000313" key="2">
    <source>
        <dbReference type="EMBL" id="MEB3959019.1"/>
    </source>
</evidence>
<sequence>MGSTEQQIEEQLARLQQRVGARHAEVLKHDVDDDRFAVEYARLVNVTNKLVEFEKTIPELLAEPERRRSERIVTWSWRGQAAVGAVLIALVFVLDRSAWWLALLVPHFVERWPAAFRRSMPNSTVTAGSGPSACTWSPSWWL</sequence>
<comment type="caution">
    <text evidence="2">The sequence shown here is derived from an EMBL/GenBank/DDBJ whole genome shotgun (WGS) entry which is preliminary data.</text>
</comment>
<evidence type="ECO:0000256" key="1">
    <source>
        <dbReference type="SAM" id="Phobius"/>
    </source>
</evidence>
<dbReference type="Proteomes" id="UP001352223">
    <property type="component" value="Unassembled WGS sequence"/>
</dbReference>
<reference evidence="2 3" key="1">
    <citation type="submission" date="2022-10" db="EMBL/GenBank/DDBJ databases">
        <authorList>
            <person name="Xie J."/>
            <person name="Shen N."/>
        </authorList>
    </citation>
    <scope>NUCLEOTIDE SEQUENCE [LARGE SCALE GENOMIC DNA]</scope>
    <source>
        <strain evidence="2 3">DSM 41681</strain>
    </source>
</reference>
<keyword evidence="1" id="KW-1133">Transmembrane helix</keyword>
<gene>
    <name evidence="2" type="ORF">OKJ48_01915</name>
</gene>
<dbReference type="EMBL" id="JAOZYB010000002">
    <property type="protein sequence ID" value="MEB3959019.1"/>
    <property type="molecule type" value="Genomic_DNA"/>
</dbReference>
<keyword evidence="3" id="KW-1185">Reference proteome</keyword>
<keyword evidence="1" id="KW-0472">Membrane</keyword>
<dbReference type="RefSeq" id="WP_324765997.1">
    <property type="nucleotide sequence ID" value="NZ_BAAATS010000002.1"/>
</dbReference>
<feature type="transmembrane region" description="Helical" evidence="1">
    <location>
        <begin position="75"/>
        <end position="94"/>
    </location>
</feature>
<evidence type="ECO:0000313" key="3">
    <source>
        <dbReference type="Proteomes" id="UP001352223"/>
    </source>
</evidence>
<proteinExistence type="predicted"/>
<protein>
    <submittedName>
        <fullName evidence="2">Uncharacterized protein</fullName>
    </submittedName>
</protein>
<keyword evidence="1" id="KW-0812">Transmembrane</keyword>
<accession>A0ABU6C2X9</accession>
<name>A0ABU6C2X9_9ACTN</name>